<accession>A0A4S8I1T1</accession>
<evidence type="ECO:0000256" key="2">
    <source>
        <dbReference type="ARBA" id="ARBA00012438"/>
    </source>
</evidence>
<dbReference type="EC" id="2.7.13.3" evidence="2"/>
<evidence type="ECO:0000313" key="4">
    <source>
        <dbReference type="EMBL" id="THU40464.1"/>
    </source>
</evidence>
<dbReference type="Gene3D" id="1.10.287.130">
    <property type="match status" value="1"/>
</dbReference>
<evidence type="ECO:0000256" key="1">
    <source>
        <dbReference type="ARBA" id="ARBA00000085"/>
    </source>
</evidence>
<dbReference type="EMBL" id="STFF01000002">
    <property type="protein sequence ID" value="THU40464.1"/>
    <property type="molecule type" value="Genomic_DNA"/>
</dbReference>
<proteinExistence type="predicted"/>
<protein>
    <recommendedName>
        <fullName evidence="2">histidine kinase</fullName>
        <ecNumber evidence="2">2.7.13.3</ecNumber>
    </recommendedName>
</protein>
<dbReference type="AlphaFoldDB" id="A0A4S8I1T1"/>
<comment type="caution">
    <text evidence="4">The sequence shown here is derived from an EMBL/GenBank/DDBJ whole genome shotgun (WGS) entry which is preliminary data.</text>
</comment>
<evidence type="ECO:0000259" key="3">
    <source>
        <dbReference type="SMART" id="SM00388"/>
    </source>
</evidence>
<comment type="catalytic activity">
    <reaction evidence="1">
        <text>ATP + protein L-histidine = ADP + protein N-phospho-L-histidine.</text>
        <dbReference type="EC" id="2.7.13.3"/>
    </reaction>
</comment>
<feature type="domain" description="Signal transduction histidine kinase dimerisation/phosphoacceptor" evidence="3">
    <location>
        <begin position="47"/>
        <end position="112"/>
    </location>
</feature>
<dbReference type="RefSeq" id="WP_136577217.1">
    <property type="nucleotide sequence ID" value="NZ_STFF01000002.1"/>
</dbReference>
<dbReference type="InterPro" id="IPR036097">
    <property type="entry name" value="HisK_dim/P_sf"/>
</dbReference>
<dbReference type="CDD" id="cd00082">
    <property type="entry name" value="HisKA"/>
    <property type="match status" value="1"/>
</dbReference>
<dbReference type="SUPFAM" id="SSF47384">
    <property type="entry name" value="Homodimeric domain of signal transducing histidine kinase"/>
    <property type="match status" value="1"/>
</dbReference>
<dbReference type="Pfam" id="PF00512">
    <property type="entry name" value="HisKA"/>
    <property type="match status" value="1"/>
</dbReference>
<reference evidence="4 5" key="1">
    <citation type="submission" date="2019-04" db="EMBL/GenBank/DDBJ databases">
        <title>Niastella caeni sp. nov., isolated from activated sludge.</title>
        <authorList>
            <person name="Sheng M."/>
        </authorList>
    </citation>
    <scope>NUCLEOTIDE SEQUENCE [LARGE SCALE GENOMIC DNA]</scope>
    <source>
        <strain evidence="4 5">HX-2-15</strain>
    </source>
</reference>
<name>A0A4S8I1T1_9BACT</name>
<dbReference type="InterPro" id="IPR003661">
    <property type="entry name" value="HisK_dim/P_dom"/>
</dbReference>
<dbReference type="GO" id="GO:0000155">
    <property type="term" value="F:phosphorelay sensor kinase activity"/>
    <property type="evidence" value="ECO:0007669"/>
    <property type="project" value="InterPro"/>
</dbReference>
<gene>
    <name evidence="4" type="ORF">FAM09_11425</name>
</gene>
<organism evidence="4 5">
    <name type="scientific">Niastella caeni</name>
    <dbReference type="NCBI Taxonomy" id="2569763"/>
    <lineage>
        <taxon>Bacteria</taxon>
        <taxon>Pseudomonadati</taxon>
        <taxon>Bacteroidota</taxon>
        <taxon>Chitinophagia</taxon>
        <taxon>Chitinophagales</taxon>
        <taxon>Chitinophagaceae</taxon>
        <taxon>Niastella</taxon>
    </lineage>
</organism>
<keyword evidence="5" id="KW-1185">Reference proteome</keyword>
<dbReference type="SMART" id="SM00388">
    <property type="entry name" value="HisKA"/>
    <property type="match status" value="1"/>
</dbReference>
<dbReference type="Proteomes" id="UP000306918">
    <property type="component" value="Unassembled WGS sequence"/>
</dbReference>
<evidence type="ECO:0000313" key="5">
    <source>
        <dbReference type="Proteomes" id="UP000306918"/>
    </source>
</evidence>
<sequence length="129" mass="14947">MNIPTISFRGTTAPDYHPSILFHSYRGMVTDNDNIFTPLIPAILKYYRGQFVYLMAQEVRNLLGHINLSVEMLESLIEDNDLKMYLDVITRNSIRINNVVNKFITYQQAATSAHFNLEMIRNTFSKTIL</sequence>